<evidence type="ECO:0000313" key="9">
    <source>
        <dbReference type="Proteomes" id="UP000765509"/>
    </source>
</evidence>
<keyword evidence="9" id="KW-1185">Reference proteome</keyword>
<keyword evidence="4" id="KW-0255">Endonuclease</keyword>
<sequence>MECLLLVWALEKSNYFFEECAFKVITDCTAVKSLLNMKTPNRLSQGLLDRNTRVAWHSAIWELTWKTPKNADGLSRCPLPNNIDNPAYVPEEASPQVQ</sequence>
<evidence type="ECO:0000256" key="5">
    <source>
        <dbReference type="ARBA" id="ARBA00022801"/>
    </source>
</evidence>
<keyword evidence="5" id="KW-0378">Hydrolase</keyword>
<evidence type="ECO:0000256" key="6">
    <source>
        <dbReference type="ARBA" id="ARBA00022918"/>
    </source>
</evidence>
<dbReference type="OrthoDB" id="2206664at2759"/>
<evidence type="ECO:0000256" key="4">
    <source>
        <dbReference type="ARBA" id="ARBA00022759"/>
    </source>
</evidence>
<gene>
    <name evidence="8" type="ORF">O181_130527</name>
</gene>
<keyword evidence="2" id="KW-0548">Nucleotidyltransferase</keyword>
<proteinExistence type="predicted"/>
<comment type="caution">
    <text evidence="8">The sequence shown here is derived from an EMBL/GenBank/DDBJ whole genome shotgun (WGS) entry which is preliminary data.</text>
</comment>
<evidence type="ECO:0000256" key="3">
    <source>
        <dbReference type="ARBA" id="ARBA00022722"/>
    </source>
</evidence>
<keyword evidence="6" id="KW-0695">RNA-directed DNA polymerase</keyword>
<evidence type="ECO:0000256" key="2">
    <source>
        <dbReference type="ARBA" id="ARBA00022695"/>
    </source>
</evidence>
<keyword evidence="1" id="KW-0808">Transferase</keyword>
<dbReference type="GO" id="GO:0004519">
    <property type="term" value="F:endonuclease activity"/>
    <property type="evidence" value="ECO:0007669"/>
    <property type="project" value="UniProtKB-KW"/>
</dbReference>
<feature type="domain" description="Reverse transcriptase RNase H-like" evidence="7">
    <location>
        <begin position="2"/>
        <end position="44"/>
    </location>
</feature>
<dbReference type="GO" id="GO:0003964">
    <property type="term" value="F:RNA-directed DNA polymerase activity"/>
    <property type="evidence" value="ECO:0007669"/>
    <property type="project" value="UniProtKB-KW"/>
</dbReference>
<dbReference type="Proteomes" id="UP000765509">
    <property type="component" value="Unassembled WGS sequence"/>
</dbReference>
<keyword evidence="3" id="KW-0540">Nuclease</keyword>
<dbReference type="GO" id="GO:0016787">
    <property type="term" value="F:hydrolase activity"/>
    <property type="evidence" value="ECO:0007669"/>
    <property type="project" value="UniProtKB-KW"/>
</dbReference>
<accession>A0A9Q3QCK0</accession>
<dbReference type="InterPro" id="IPR041373">
    <property type="entry name" value="RT_RNaseH"/>
</dbReference>
<organism evidence="8 9">
    <name type="scientific">Austropuccinia psidii MF-1</name>
    <dbReference type="NCBI Taxonomy" id="1389203"/>
    <lineage>
        <taxon>Eukaryota</taxon>
        <taxon>Fungi</taxon>
        <taxon>Dikarya</taxon>
        <taxon>Basidiomycota</taxon>
        <taxon>Pucciniomycotina</taxon>
        <taxon>Pucciniomycetes</taxon>
        <taxon>Pucciniales</taxon>
        <taxon>Sphaerophragmiaceae</taxon>
        <taxon>Austropuccinia</taxon>
    </lineage>
</organism>
<name>A0A9Q3QCK0_9BASI</name>
<reference evidence="8" key="1">
    <citation type="submission" date="2021-03" db="EMBL/GenBank/DDBJ databases">
        <title>Draft genome sequence of rust myrtle Austropuccinia psidii MF-1, a brazilian biotype.</title>
        <authorList>
            <person name="Quecine M.C."/>
            <person name="Pachon D.M.R."/>
            <person name="Bonatelli M.L."/>
            <person name="Correr F.H."/>
            <person name="Franceschini L.M."/>
            <person name="Leite T.F."/>
            <person name="Margarido G.R.A."/>
            <person name="Almeida C.A."/>
            <person name="Ferrarezi J.A."/>
            <person name="Labate C.A."/>
        </authorList>
    </citation>
    <scope>NUCLEOTIDE SEQUENCE</scope>
    <source>
        <strain evidence="8">MF-1</strain>
    </source>
</reference>
<dbReference type="EMBL" id="AVOT02140098">
    <property type="protein sequence ID" value="MBW0590812.1"/>
    <property type="molecule type" value="Genomic_DNA"/>
</dbReference>
<evidence type="ECO:0000256" key="1">
    <source>
        <dbReference type="ARBA" id="ARBA00022679"/>
    </source>
</evidence>
<evidence type="ECO:0000259" key="7">
    <source>
        <dbReference type="Pfam" id="PF17917"/>
    </source>
</evidence>
<dbReference type="AlphaFoldDB" id="A0A9Q3QCK0"/>
<evidence type="ECO:0000313" key="8">
    <source>
        <dbReference type="EMBL" id="MBW0590812.1"/>
    </source>
</evidence>
<protein>
    <recommendedName>
        <fullName evidence="7">Reverse transcriptase RNase H-like domain-containing protein</fullName>
    </recommendedName>
</protein>
<dbReference type="Pfam" id="PF17917">
    <property type="entry name" value="RT_RNaseH"/>
    <property type="match status" value="1"/>
</dbReference>